<protein>
    <submittedName>
        <fullName evidence="1">Uncharacterized protein</fullName>
    </submittedName>
</protein>
<gene>
    <name evidence="1" type="ORF">MARPO_0010s0098</name>
</gene>
<accession>A0A2R6XKS5</accession>
<evidence type="ECO:0000313" key="2">
    <source>
        <dbReference type="Proteomes" id="UP000244005"/>
    </source>
</evidence>
<proteinExistence type="predicted"/>
<keyword evidence="2" id="KW-1185">Reference proteome</keyword>
<name>A0A2R6XKS5_MARPO</name>
<evidence type="ECO:0000313" key="1">
    <source>
        <dbReference type="EMBL" id="PTQ46703.1"/>
    </source>
</evidence>
<dbReference type="Proteomes" id="UP000244005">
    <property type="component" value="Unassembled WGS sequence"/>
</dbReference>
<dbReference type="Gramene" id="Mp5g23580.1">
    <property type="protein sequence ID" value="Mp5g23580.1.cds"/>
    <property type="gene ID" value="Mp5g23580"/>
</dbReference>
<organism evidence="1 2">
    <name type="scientific">Marchantia polymorpha</name>
    <name type="common">Common liverwort</name>
    <name type="synonym">Marchantia aquatica</name>
    <dbReference type="NCBI Taxonomy" id="3197"/>
    <lineage>
        <taxon>Eukaryota</taxon>
        <taxon>Viridiplantae</taxon>
        <taxon>Streptophyta</taxon>
        <taxon>Embryophyta</taxon>
        <taxon>Marchantiophyta</taxon>
        <taxon>Marchantiopsida</taxon>
        <taxon>Marchantiidae</taxon>
        <taxon>Marchantiales</taxon>
        <taxon>Marchantiaceae</taxon>
        <taxon>Marchantia</taxon>
    </lineage>
</organism>
<dbReference type="AlphaFoldDB" id="A0A2R6XKS5"/>
<reference evidence="2" key="1">
    <citation type="journal article" date="2017" name="Cell">
        <title>Insights into land plant evolution garnered from the Marchantia polymorpha genome.</title>
        <authorList>
            <person name="Bowman J.L."/>
            <person name="Kohchi T."/>
            <person name="Yamato K.T."/>
            <person name="Jenkins J."/>
            <person name="Shu S."/>
            <person name="Ishizaki K."/>
            <person name="Yamaoka S."/>
            <person name="Nishihama R."/>
            <person name="Nakamura Y."/>
            <person name="Berger F."/>
            <person name="Adam C."/>
            <person name="Aki S.S."/>
            <person name="Althoff F."/>
            <person name="Araki T."/>
            <person name="Arteaga-Vazquez M.A."/>
            <person name="Balasubrmanian S."/>
            <person name="Barry K."/>
            <person name="Bauer D."/>
            <person name="Boehm C.R."/>
            <person name="Briginshaw L."/>
            <person name="Caballero-Perez J."/>
            <person name="Catarino B."/>
            <person name="Chen F."/>
            <person name="Chiyoda S."/>
            <person name="Chovatia M."/>
            <person name="Davies K.M."/>
            <person name="Delmans M."/>
            <person name="Demura T."/>
            <person name="Dierschke T."/>
            <person name="Dolan L."/>
            <person name="Dorantes-Acosta A.E."/>
            <person name="Eklund D.M."/>
            <person name="Florent S.N."/>
            <person name="Flores-Sandoval E."/>
            <person name="Fujiyama A."/>
            <person name="Fukuzawa H."/>
            <person name="Galik B."/>
            <person name="Grimanelli D."/>
            <person name="Grimwood J."/>
            <person name="Grossniklaus U."/>
            <person name="Hamada T."/>
            <person name="Haseloff J."/>
            <person name="Hetherington A.J."/>
            <person name="Higo A."/>
            <person name="Hirakawa Y."/>
            <person name="Hundley H.N."/>
            <person name="Ikeda Y."/>
            <person name="Inoue K."/>
            <person name="Inoue S.I."/>
            <person name="Ishida S."/>
            <person name="Jia Q."/>
            <person name="Kakita M."/>
            <person name="Kanazawa T."/>
            <person name="Kawai Y."/>
            <person name="Kawashima T."/>
            <person name="Kennedy M."/>
            <person name="Kinose K."/>
            <person name="Kinoshita T."/>
            <person name="Kohara Y."/>
            <person name="Koide E."/>
            <person name="Komatsu K."/>
            <person name="Kopischke S."/>
            <person name="Kubo M."/>
            <person name="Kyozuka J."/>
            <person name="Lagercrantz U."/>
            <person name="Lin S.S."/>
            <person name="Lindquist E."/>
            <person name="Lipzen A.M."/>
            <person name="Lu C.W."/>
            <person name="De Luna E."/>
            <person name="Martienssen R.A."/>
            <person name="Minamino N."/>
            <person name="Mizutani M."/>
            <person name="Mizutani M."/>
            <person name="Mochizuki N."/>
            <person name="Monte I."/>
            <person name="Mosher R."/>
            <person name="Nagasaki H."/>
            <person name="Nakagami H."/>
            <person name="Naramoto S."/>
            <person name="Nishitani K."/>
            <person name="Ohtani M."/>
            <person name="Okamoto T."/>
            <person name="Okumura M."/>
            <person name="Phillips J."/>
            <person name="Pollak B."/>
            <person name="Reinders A."/>
            <person name="Rovekamp M."/>
            <person name="Sano R."/>
            <person name="Sawa S."/>
            <person name="Schmid M.W."/>
            <person name="Shirakawa M."/>
            <person name="Solano R."/>
            <person name="Spunde A."/>
            <person name="Suetsugu N."/>
            <person name="Sugano S."/>
            <person name="Sugiyama A."/>
            <person name="Sun R."/>
            <person name="Suzuki Y."/>
            <person name="Takenaka M."/>
            <person name="Takezawa D."/>
            <person name="Tomogane H."/>
            <person name="Tsuzuki M."/>
            <person name="Ueda T."/>
            <person name="Umeda M."/>
            <person name="Ward J.M."/>
            <person name="Watanabe Y."/>
            <person name="Yazaki K."/>
            <person name="Yokoyama R."/>
            <person name="Yoshitake Y."/>
            <person name="Yotsui I."/>
            <person name="Zachgo S."/>
            <person name="Schmutz J."/>
        </authorList>
    </citation>
    <scope>NUCLEOTIDE SEQUENCE [LARGE SCALE GENOMIC DNA]</scope>
    <source>
        <strain evidence="2">Tak-1</strain>
    </source>
</reference>
<sequence>MGHGHITDHIWAICDPAADMSLGGALGSNFLIDISRRMSLCINCGNVAHFSLLLETRLCKFL</sequence>
<dbReference type="EMBL" id="KZ772682">
    <property type="protein sequence ID" value="PTQ46703.1"/>
    <property type="molecule type" value="Genomic_DNA"/>
</dbReference>